<proteinExistence type="predicted"/>
<evidence type="ECO:0000313" key="3">
    <source>
        <dbReference type="Proteomes" id="UP000241462"/>
    </source>
</evidence>
<protein>
    <submittedName>
        <fullName evidence="2">Uncharacterized protein</fullName>
    </submittedName>
</protein>
<dbReference type="AlphaFoldDB" id="A0A2T2ZT91"/>
<dbReference type="PANTHER" id="PTHR42083">
    <property type="entry name" value="MARVEL DOMAIN-CONTAINING PROTEIN"/>
    <property type="match status" value="1"/>
</dbReference>
<dbReference type="PANTHER" id="PTHR42083:SF1">
    <property type="entry name" value="MARVEL DOMAIN-CONTAINING PROTEIN"/>
    <property type="match status" value="1"/>
</dbReference>
<feature type="transmembrane region" description="Helical" evidence="1">
    <location>
        <begin position="26"/>
        <end position="45"/>
    </location>
</feature>
<accession>A0A2T2ZT91</accession>
<name>A0A2T2ZT91_9PEZI</name>
<keyword evidence="1" id="KW-0812">Transmembrane</keyword>
<evidence type="ECO:0000256" key="1">
    <source>
        <dbReference type="SAM" id="Phobius"/>
    </source>
</evidence>
<dbReference type="Proteomes" id="UP000241462">
    <property type="component" value="Unassembled WGS sequence"/>
</dbReference>
<feature type="transmembrane region" description="Helical" evidence="1">
    <location>
        <begin position="96"/>
        <end position="118"/>
    </location>
</feature>
<evidence type="ECO:0000313" key="2">
    <source>
        <dbReference type="EMBL" id="PSR75849.1"/>
    </source>
</evidence>
<keyword evidence="3" id="KW-1185">Reference proteome</keyword>
<dbReference type="EMBL" id="KZ678738">
    <property type="protein sequence ID" value="PSR75849.1"/>
    <property type="molecule type" value="Genomic_DNA"/>
</dbReference>
<dbReference type="OrthoDB" id="5363290at2759"/>
<reference evidence="2 3" key="1">
    <citation type="journal article" date="2018" name="Mycol. Prog.">
        <title>Coniella lustricola, a new species from submerged detritus.</title>
        <authorList>
            <person name="Raudabaugh D.B."/>
            <person name="Iturriaga T."/>
            <person name="Carver A."/>
            <person name="Mondo S."/>
            <person name="Pangilinan J."/>
            <person name="Lipzen A."/>
            <person name="He G."/>
            <person name="Amirebrahimi M."/>
            <person name="Grigoriev I.V."/>
            <person name="Miller A.N."/>
        </authorList>
    </citation>
    <scope>NUCLEOTIDE SEQUENCE [LARGE SCALE GENOMIC DNA]</scope>
    <source>
        <strain evidence="2 3">B22-T-1</strain>
    </source>
</reference>
<feature type="non-terminal residue" evidence="2">
    <location>
        <position position="1"/>
    </location>
</feature>
<organism evidence="2 3">
    <name type="scientific">Coniella lustricola</name>
    <dbReference type="NCBI Taxonomy" id="2025994"/>
    <lineage>
        <taxon>Eukaryota</taxon>
        <taxon>Fungi</taxon>
        <taxon>Dikarya</taxon>
        <taxon>Ascomycota</taxon>
        <taxon>Pezizomycotina</taxon>
        <taxon>Sordariomycetes</taxon>
        <taxon>Sordariomycetidae</taxon>
        <taxon>Diaporthales</taxon>
        <taxon>Schizoparmaceae</taxon>
        <taxon>Coniella</taxon>
    </lineage>
</organism>
<feature type="transmembrane region" description="Helical" evidence="1">
    <location>
        <begin position="60"/>
        <end position="84"/>
    </location>
</feature>
<feature type="non-terminal residue" evidence="2">
    <location>
        <position position="178"/>
    </location>
</feature>
<sequence>ATNVGYAAGTKAATAPLRAWENIPRLAVRGLQFLLALIIVGIYGVRVGHGRSDSADASPAWWFGMMVGVLSCISALILAFTAPLGMFSDRFKTHHLFGWDLVFFLLWIIVFGIFEGIFHDRSSDNPYKDSSTAVEKSAAWLDLVNALLWLVSGVYGGIKTWLGRRRDALKDRVQHRLL</sequence>
<gene>
    <name evidence="2" type="ORF">BD289DRAFT_346633</name>
</gene>
<dbReference type="STRING" id="2025994.A0A2T2ZT91"/>
<feature type="transmembrane region" description="Helical" evidence="1">
    <location>
        <begin position="138"/>
        <end position="158"/>
    </location>
</feature>
<keyword evidence="1" id="KW-1133">Transmembrane helix</keyword>
<dbReference type="InParanoid" id="A0A2T2ZT91"/>
<keyword evidence="1" id="KW-0472">Membrane</keyword>